<dbReference type="GO" id="GO:0016887">
    <property type="term" value="F:ATP hydrolysis activity"/>
    <property type="evidence" value="ECO:0007669"/>
    <property type="project" value="InterPro"/>
</dbReference>
<dbReference type="PROSITE" id="PS50893">
    <property type="entry name" value="ABC_TRANSPORTER_2"/>
    <property type="match status" value="1"/>
</dbReference>
<evidence type="ECO:0000256" key="2">
    <source>
        <dbReference type="ARBA" id="ARBA00022741"/>
    </source>
</evidence>
<accession>A0A426DM02</accession>
<dbReference type="SUPFAM" id="SSF52540">
    <property type="entry name" value="P-loop containing nucleoside triphosphate hydrolases"/>
    <property type="match status" value="1"/>
</dbReference>
<comment type="caution">
    <text evidence="5">The sequence shown here is derived from an EMBL/GenBank/DDBJ whole genome shotgun (WGS) entry which is preliminary data.</text>
</comment>
<dbReference type="GO" id="GO:0022857">
    <property type="term" value="F:transmembrane transporter activity"/>
    <property type="evidence" value="ECO:0007669"/>
    <property type="project" value="TreeGrafter"/>
</dbReference>
<dbReference type="GO" id="GO:0005886">
    <property type="term" value="C:plasma membrane"/>
    <property type="evidence" value="ECO:0007669"/>
    <property type="project" value="TreeGrafter"/>
</dbReference>
<reference evidence="5" key="1">
    <citation type="submission" date="2018-10" db="EMBL/GenBank/DDBJ databases">
        <title>Schaedlerella arabinophila gen. nov. sp. nov., isolated from the mouse intestinal tract and comparative analysis with the genome of the closely related altered Schaedler flora strain ASF502.</title>
        <authorList>
            <person name="Miyake S."/>
            <person name="Soh M."/>
            <person name="Seedorf H."/>
        </authorList>
    </citation>
    <scope>NUCLEOTIDE SEQUENCE [LARGE SCALE GENOMIC DNA]</scope>
    <source>
        <strain evidence="5">DSM 106076</strain>
    </source>
</reference>
<dbReference type="Proteomes" id="UP000274920">
    <property type="component" value="Unassembled WGS sequence"/>
</dbReference>
<dbReference type="InterPro" id="IPR003439">
    <property type="entry name" value="ABC_transporter-like_ATP-bd"/>
</dbReference>
<dbReference type="InterPro" id="IPR017911">
    <property type="entry name" value="MacB-like_ATP-bd"/>
</dbReference>
<organism evidence="5 6">
    <name type="scientific">Schaedlerella arabinosiphila</name>
    <dbReference type="NCBI Taxonomy" id="2044587"/>
    <lineage>
        <taxon>Bacteria</taxon>
        <taxon>Bacillati</taxon>
        <taxon>Bacillota</taxon>
        <taxon>Clostridia</taxon>
        <taxon>Lachnospirales</taxon>
        <taxon>Lachnospiraceae</taxon>
        <taxon>Schaedlerella</taxon>
    </lineage>
</organism>
<dbReference type="EMBL" id="RHJS01000002">
    <property type="protein sequence ID" value="RRK33792.1"/>
    <property type="molecule type" value="Genomic_DNA"/>
</dbReference>
<protein>
    <submittedName>
        <fullName evidence="5">ABC transporter ATP-binding protein</fullName>
    </submittedName>
</protein>
<dbReference type="InterPro" id="IPR015854">
    <property type="entry name" value="ABC_transpr_LolD-like"/>
</dbReference>
<evidence type="ECO:0000256" key="1">
    <source>
        <dbReference type="ARBA" id="ARBA00022448"/>
    </source>
</evidence>
<dbReference type="PANTHER" id="PTHR24220">
    <property type="entry name" value="IMPORT ATP-BINDING PROTEIN"/>
    <property type="match status" value="1"/>
</dbReference>
<keyword evidence="3 5" id="KW-0067">ATP-binding</keyword>
<evidence type="ECO:0000259" key="4">
    <source>
        <dbReference type="PROSITE" id="PS50893"/>
    </source>
</evidence>
<keyword evidence="1" id="KW-0813">Transport</keyword>
<evidence type="ECO:0000256" key="3">
    <source>
        <dbReference type="ARBA" id="ARBA00022840"/>
    </source>
</evidence>
<keyword evidence="2" id="KW-0547">Nucleotide-binding</keyword>
<dbReference type="CDD" id="cd03255">
    <property type="entry name" value="ABC_MJ0796_LolCDE_FtsE"/>
    <property type="match status" value="1"/>
</dbReference>
<sequence length="260" mass="29298">MGKILEVNNLTKIYCEGSIESKVVDNLSLEVEEGEFAIVMGTSGSGKTSFLHLIAGIDQPDGGKINYLQKGLEDKIDFGHISEKAKTIFRRTNIGIVFQQQCLIPDLTVYENIMLPMMLDRKRKEKNSMKGTVLELCRQFGLIEHTRKYPSQLSGGQQQRAAILRAIVNKPPVLLCDEPTGSLNSAQSDIVMEILESLNQKGQSIILVTHDIKVAIRGSRVIYIEDGHLEGELRFNSDTEKELYKQREVELMSFLQKRGW</sequence>
<dbReference type="Gene3D" id="3.40.50.300">
    <property type="entry name" value="P-loop containing nucleotide triphosphate hydrolases"/>
    <property type="match status" value="1"/>
</dbReference>
<dbReference type="AlphaFoldDB" id="A0A426DM02"/>
<dbReference type="PANTHER" id="PTHR24220:SF86">
    <property type="entry name" value="ABC TRANSPORTER ABCH.1"/>
    <property type="match status" value="1"/>
</dbReference>
<evidence type="ECO:0000313" key="5">
    <source>
        <dbReference type="EMBL" id="RRK33792.1"/>
    </source>
</evidence>
<evidence type="ECO:0000313" key="6">
    <source>
        <dbReference type="Proteomes" id="UP000274920"/>
    </source>
</evidence>
<dbReference type="PROSITE" id="PS00211">
    <property type="entry name" value="ABC_TRANSPORTER_1"/>
    <property type="match status" value="1"/>
</dbReference>
<dbReference type="InterPro" id="IPR017871">
    <property type="entry name" value="ABC_transporter-like_CS"/>
</dbReference>
<dbReference type="InterPro" id="IPR027417">
    <property type="entry name" value="P-loop_NTPase"/>
</dbReference>
<dbReference type="Pfam" id="PF00005">
    <property type="entry name" value="ABC_tran"/>
    <property type="match status" value="1"/>
</dbReference>
<name>A0A426DM02_9FIRM</name>
<dbReference type="SMART" id="SM00382">
    <property type="entry name" value="AAA"/>
    <property type="match status" value="1"/>
</dbReference>
<dbReference type="InterPro" id="IPR003593">
    <property type="entry name" value="AAA+_ATPase"/>
</dbReference>
<feature type="domain" description="ABC transporter" evidence="4">
    <location>
        <begin position="5"/>
        <end position="251"/>
    </location>
</feature>
<proteinExistence type="predicted"/>
<dbReference type="GO" id="GO:0005524">
    <property type="term" value="F:ATP binding"/>
    <property type="evidence" value="ECO:0007669"/>
    <property type="project" value="UniProtKB-KW"/>
</dbReference>
<keyword evidence="6" id="KW-1185">Reference proteome</keyword>
<gene>
    <name evidence="5" type="ORF">EBB54_22325</name>
</gene>